<proteinExistence type="inferred from homology"/>
<keyword evidence="6 13" id="KW-0441">Lipid A biosynthesis</keyword>
<evidence type="ECO:0000256" key="7">
    <source>
        <dbReference type="ARBA" id="ARBA00022679"/>
    </source>
</evidence>
<dbReference type="GO" id="GO:0009244">
    <property type="term" value="P:lipopolysaccharide core region biosynthetic process"/>
    <property type="evidence" value="ECO:0007669"/>
    <property type="project" value="TreeGrafter"/>
</dbReference>
<comment type="similarity">
    <text evidence="13">Belongs to the LpxK family.</text>
</comment>
<dbReference type="AlphaFoldDB" id="A0A291GDT0"/>
<dbReference type="GO" id="GO:0005886">
    <property type="term" value="C:plasma membrane"/>
    <property type="evidence" value="ECO:0007669"/>
    <property type="project" value="TreeGrafter"/>
</dbReference>
<keyword evidence="10 13" id="KW-0067">ATP-binding</keyword>
<dbReference type="SUPFAM" id="SSF52540">
    <property type="entry name" value="P-loop containing nucleoside triphosphate hydrolases"/>
    <property type="match status" value="1"/>
</dbReference>
<keyword evidence="5 13" id="KW-0444">Lipid biosynthesis</keyword>
<dbReference type="EC" id="2.7.1.130" evidence="3 13"/>
<dbReference type="RefSeq" id="WP_066704652.1">
    <property type="nucleotide sequence ID" value="NZ_CP022196.1"/>
</dbReference>
<gene>
    <name evidence="13" type="primary">lpxK</name>
    <name evidence="14" type="ORF">CEW89_11995</name>
</gene>
<evidence type="ECO:0000256" key="13">
    <source>
        <dbReference type="HAMAP-Rule" id="MF_00409"/>
    </source>
</evidence>
<keyword evidence="7 13" id="KW-0808">Transferase</keyword>
<evidence type="ECO:0000256" key="12">
    <source>
        <dbReference type="ARBA" id="ARBA00029757"/>
    </source>
</evidence>
<dbReference type="GO" id="GO:0009245">
    <property type="term" value="P:lipid A biosynthetic process"/>
    <property type="evidence" value="ECO:0007669"/>
    <property type="project" value="UniProtKB-UniRule"/>
</dbReference>
<evidence type="ECO:0000256" key="2">
    <source>
        <dbReference type="ARBA" id="ARBA00004870"/>
    </source>
</evidence>
<comment type="pathway">
    <text evidence="2 13">Glycolipid biosynthesis; lipid IV(A) biosynthesis; lipid IV(A) from (3R)-3-hydroxytetradecanoyl-[acyl-carrier-protein] and UDP-N-acetyl-alpha-D-glucosamine: step 6/6.</text>
</comment>
<dbReference type="OrthoDB" id="9766423at2"/>
<evidence type="ECO:0000313" key="15">
    <source>
        <dbReference type="Proteomes" id="UP000217935"/>
    </source>
</evidence>
<evidence type="ECO:0000256" key="8">
    <source>
        <dbReference type="ARBA" id="ARBA00022741"/>
    </source>
</evidence>
<protein>
    <recommendedName>
        <fullName evidence="4 13">Tetraacyldisaccharide 4'-kinase</fullName>
        <ecNumber evidence="3 13">2.7.1.130</ecNumber>
    </recommendedName>
    <alternativeName>
        <fullName evidence="12 13">Lipid A 4'-kinase</fullName>
    </alternativeName>
</protein>
<dbReference type="Pfam" id="PF02606">
    <property type="entry name" value="LpxK"/>
    <property type="match status" value="1"/>
</dbReference>
<dbReference type="EMBL" id="CP022196">
    <property type="protein sequence ID" value="ATG48220.1"/>
    <property type="molecule type" value="Genomic_DNA"/>
</dbReference>
<evidence type="ECO:0000313" key="14">
    <source>
        <dbReference type="EMBL" id="ATG48220.1"/>
    </source>
</evidence>
<dbReference type="UniPathway" id="UPA00359">
    <property type="reaction ID" value="UER00482"/>
</dbReference>
<keyword evidence="8 13" id="KW-0547">Nucleotide-binding</keyword>
<evidence type="ECO:0000256" key="4">
    <source>
        <dbReference type="ARBA" id="ARBA00016436"/>
    </source>
</evidence>
<keyword evidence="11 13" id="KW-0443">Lipid metabolism</keyword>
<dbReference type="NCBIfam" id="TIGR00682">
    <property type="entry name" value="lpxK"/>
    <property type="match status" value="1"/>
</dbReference>
<sequence length="330" mass="35607">MKAPLFWSNSQDTPGWQAHLLAPLSALYARATARRVARSGYKAGVPVICIGNINAGGTGKTPTTIALVQRLIERGHTPHVVSRGYGGRLEGPVRVDERQHSADDVGDEPLLIAAFTPVWVAKNRAAGVRQAEAAGADVILLDDGMQNPSVAKDLTVIVVDAWRGFGNGRVIPGGPLREPVAAGMARGDILISIGDRRGQDRFESNWAGLVSVPRVEATLKPLPTGLEWRGQKVMAFAGIGHPEKFFQTLSGLGADLLRTEALKDHQPLSIPLMKRLEVEALALGAQMVTTEKDAVRLPRAFRMKVVTLPVRLEITDWSPIDDRLGRLGLD</sequence>
<dbReference type="GO" id="GO:0009029">
    <property type="term" value="F:lipid-A 4'-kinase activity"/>
    <property type="evidence" value="ECO:0007669"/>
    <property type="project" value="UniProtKB-UniRule"/>
</dbReference>
<comment type="function">
    <text evidence="1 13">Transfers the gamma-phosphate of ATP to the 4'-position of a tetraacyldisaccharide 1-phosphate intermediate (termed DS-1-P) to form tetraacyldisaccharide 1,4'-bis-phosphate (lipid IVA).</text>
</comment>
<evidence type="ECO:0000256" key="3">
    <source>
        <dbReference type="ARBA" id="ARBA00012071"/>
    </source>
</evidence>
<dbReference type="KEGG" id="ceh:CEW89_11995"/>
<dbReference type="InterPro" id="IPR003758">
    <property type="entry name" value="LpxK"/>
</dbReference>
<keyword evidence="15" id="KW-1185">Reference proteome</keyword>
<dbReference type="PANTHER" id="PTHR42724:SF1">
    <property type="entry name" value="TETRAACYLDISACCHARIDE 4'-KINASE, MITOCHONDRIAL-RELATED"/>
    <property type="match status" value="1"/>
</dbReference>
<organism evidence="14 15">
    <name type="scientific">Celeribacter ethanolicus</name>
    <dbReference type="NCBI Taxonomy" id="1758178"/>
    <lineage>
        <taxon>Bacteria</taxon>
        <taxon>Pseudomonadati</taxon>
        <taxon>Pseudomonadota</taxon>
        <taxon>Alphaproteobacteria</taxon>
        <taxon>Rhodobacterales</taxon>
        <taxon>Roseobacteraceae</taxon>
        <taxon>Celeribacter</taxon>
    </lineage>
</organism>
<evidence type="ECO:0000256" key="6">
    <source>
        <dbReference type="ARBA" id="ARBA00022556"/>
    </source>
</evidence>
<dbReference type="PANTHER" id="PTHR42724">
    <property type="entry name" value="TETRAACYLDISACCHARIDE 4'-KINASE"/>
    <property type="match status" value="1"/>
</dbReference>
<evidence type="ECO:0000256" key="10">
    <source>
        <dbReference type="ARBA" id="ARBA00022840"/>
    </source>
</evidence>
<dbReference type="HAMAP" id="MF_00409">
    <property type="entry name" value="LpxK"/>
    <property type="match status" value="1"/>
</dbReference>
<dbReference type="GO" id="GO:0005524">
    <property type="term" value="F:ATP binding"/>
    <property type="evidence" value="ECO:0007669"/>
    <property type="project" value="UniProtKB-UniRule"/>
</dbReference>
<comment type="catalytic activity">
    <reaction evidence="13">
        <text>a lipid A disaccharide + ATP = a lipid IVA + ADP + H(+)</text>
        <dbReference type="Rhea" id="RHEA:67840"/>
        <dbReference type="ChEBI" id="CHEBI:15378"/>
        <dbReference type="ChEBI" id="CHEBI:30616"/>
        <dbReference type="ChEBI" id="CHEBI:176343"/>
        <dbReference type="ChEBI" id="CHEBI:176425"/>
        <dbReference type="ChEBI" id="CHEBI:456216"/>
        <dbReference type="EC" id="2.7.1.130"/>
    </reaction>
</comment>
<evidence type="ECO:0000256" key="9">
    <source>
        <dbReference type="ARBA" id="ARBA00022777"/>
    </source>
</evidence>
<name>A0A291GDT0_9RHOB</name>
<dbReference type="Proteomes" id="UP000217935">
    <property type="component" value="Chromosome"/>
</dbReference>
<evidence type="ECO:0000256" key="11">
    <source>
        <dbReference type="ARBA" id="ARBA00023098"/>
    </source>
</evidence>
<dbReference type="InterPro" id="IPR027417">
    <property type="entry name" value="P-loop_NTPase"/>
</dbReference>
<evidence type="ECO:0000256" key="5">
    <source>
        <dbReference type="ARBA" id="ARBA00022516"/>
    </source>
</evidence>
<dbReference type="STRING" id="1758178.GCA_001550095_00379"/>
<keyword evidence="9 13" id="KW-0418">Kinase</keyword>
<feature type="binding site" evidence="13">
    <location>
        <begin position="54"/>
        <end position="61"/>
    </location>
    <ligand>
        <name>ATP</name>
        <dbReference type="ChEBI" id="CHEBI:30616"/>
    </ligand>
</feature>
<accession>A0A291GDT0</accession>
<reference evidence="14 15" key="1">
    <citation type="submission" date="2017-06" db="EMBL/GenBank/DDBJ databases">
        <title>Celeribacter sp. TSPH2 complete genome sequence.</title>
        <authorList>
            <person name="Woo J.-H."/>
            <person name="Kim H.-S."/>
        </authorList>
    </citation>
    <scope>NUCLEOTIDE SEQUENCE [LARGE SCALE GENOMIC DNA]</scope>
    <source>
        <strain evidence="14 15">TSPH2</strain>
    </source>
</reference>
<evidence type="ECO:0000256" key="1">
    <source>
        <dbReference type="ARBA" id="ARBA00002274"/>
    </source>
</evidence>